<dbReference type="EMBL" id="JARBHB010000002">
    <property type="protein sequence ID" value="KAJ8892756.1"/>
    <property type="molecule type" value="Genomic_DNA"/>
</dbReference>
<feature type="compositionally biased region" description="Basic and acidic residues" evidence="2">
    <location>
        <begin position="126"/>
        <end position="139"/>
    </location>
</feature>
<evidence type="ECO:0000313" key="4">
    <source>
        <dbReference type="Proteomes" id="UP001159363"/>
    </source>
</evidence>
<evidence type="ECO:0000256" key="1">
    <source>
        <dbReference type="SAM" id="Coils"/>
    </source>
</evidence>
<keyword evidence="4" id="KW-1185">Reference proteome</keyword>
<feature type="coiled-coil region" evidence="1">
    <location>
        <begin position="152"/>
        <end position="190"/>
    </location>
</feature>
<accession>A0ABQ9I7Z8</accession>
<keyword evidence="1" id="KW-0175">Coiled coil</keyword>
<evidence type="ECO:0000313" key="3">
    <source>
        <dbReference type="EMBL" id="KAJ8892756.1"/>
    </source>
</evidence>
<feature type="region of interest" description="Disordered" evidence="2">
    <location>
        <begin position="122"/>
        <end position="144"/>
    </location>
</feature>
<protein>
    <submittedName>
        <fullName evidence="3">Uncharacterized protein</fullName>
    </submittedName>
</protein>
<sequence length="584" mass="64512">MLLHHDHERAFVQTRVTRSLTCSGKGLVVRRTSSQGTHEHLTSPCLRGHAPVENPLKEINISSRGTVIDVHVVRILASHLGEPGLIPRGVAPGFSDVGIVPDNAAGLQASRSGVRVDDVISGCVPSDRRTSGERSEQQKRSLQRKALVDESVDYADKKIASVNERMDSANNEMKQNISAVEQQMEGFLQQQSATSITPAAEKSAEAVQVVTNTATSEDRKQICDIGVAQPGVGKSISIKPAPYGDQTSWRECQHQFEIQSNSLKTFPHETFSQLKCSVRRLTLPALLGRLPRGRGRMDLPWLPMGFTQAEPYDTIQSPTPVEQAAVLGWKGITVVVGSKCGHGMSERERHRIQNSSGAVVGLEAQGDVDDANKVFNNGKAVWLTGQFVFRASENVEEMNPFWQGKLGNMKRLLREPTYGYDGLIERLKPSCRRERTCLGHRSGGDREIPAPWDKQQSRDSNCREFCWVGAFFSAWQEICSGLEILNNCFDRIERSREEGSIGIRPQERESGTIEVWRPVGTIFSTPSLLLLFKNVIPPQLASINKAEPGVITRITRPSANQSSPRTRAVTHKNMLSTKTTSLVP</sequence>
<gene>
    <name evidence="3" type="ORF">PR048_005337</name>
</gene>
<dbReference type="Proteomes" id="UP001159363">
    <property type="component" value="Chromosome 2"/>
</dbReference>
<feature type="compositionally biased region" description="Polar residues" evidence="2">
    <location>
        <begin position="573"/>
        <end position="584"/>
    </location>
</feature>
<feature type="compositionally biased region" description="Polar residues" evidence="2">
    <location>
        <begin position="556"/>
        <end position="565"/>
    </location>
</feature>
<reference evidence="3 4" key="1">
    <citation type="submission" date="2023-02" db="EMBL/GenBank/DDBJ databases">
        <title>LHISI_Scaffold_Assembly.</title>
        <authorList>
            <person name="Stuart O.P."/>
            <person name="Cleave R."/>
            <person name="Magrath M.J.L."/>
            <person name="Mikheyev A.S."/>
        </authorList>
    </citation>
    <scope>NUCLEOTIDE SEQUENCE [LARGE SCALE GENOMIC DNA]</scope>
    <source>
        <strain evidence="3">Daus_M_001</strain>
        <tissue evidence="3">Leg muscle</tissue>
    </source>
</reference>
<organism evidence="3 4">
    <name type="scientific">Dryococelus australis</name>
    <dbReference type="NCBI Taxonomy" id="614101"/>
    <lineage>
        <taxon>Eukaryota</taxon>
        <taxon>Metazoa</taxon>
        <taxon>Ecdysozoa</taxon>
        <taxon>Arthropoda</taxon>
        <taxon>Hexapoda</taxon>
        <taxon>Insecta</taxon>
        <taxon>Pterygota</taxon>
        <taxon>Neoptera</taxon>
        <taxon>Polyneoptera</taxon>
        <taxon>Phasmatodea</taxon>
        <taxon>Verophasmatodea</taxon>
        <taxon>Anareolatae</taxon>
        <taxon>Phasmatidae</taxon>
        <taxon>Eurycanthinae</taxon>
        <taxon>Dryococelus</taxon>
    </lineage>
</organism>
<name>A0ABQ9I7Z8_9NEOP</name>
<comment type="caution">
    <text evidence="3">The sequence shown here is derived from an EMBL/GenBank/DDBJ whole genome shotgun (WGS) entry which is preliminary data.</text>
</comment>
<feature type="region of interest" description="Disordered" evidence="2">
    <location>
        <begin position="556"/>
        <end position="584"/>
    </location>
</feature>
<evidence type="ECO:0000256" key="2">
    <source>
        <dbReference type="SAM" id="MobiDB-lite"/>
    </source>
</evidence>
<proteinExistence type="predicted"/>